<evidence type="ECO:0000256" key="3">
    <source>
        <dbReference type="ARBA" id="ARBA00023239"/>
    </source>
</evidence>
<feature type="region of interest" description="Disordered" evidence="4">
    <location>
        <begin position="67"/>
        <end position="125"/>
    </location>
</feature>
<sequence>MVYAALAGDVALPWAVVGPSLTSFGIALTFPVMILAILDRAPGNARGAAASVQAFTQLIMGAVISSAVSPPSPARGSASPRRRCRSQSARRCCGPGTCSPAGAPCARRHVRDGPAPTPPRARPSRADGRLVMAKRSAPTPAAAALQAAGVDFAERSYHHDSAVTDFGQEAADALGVDPARVLKTLLVDDGSALAVAIVPVTGQVDLKAVAAALGVKKVAMADPRAAERSSGYVVGGISPFGQRRQLRTLVDTSALEHGTVLVSGGRRGLDLELAPADLVRVTDATTADIARA</sequence>
<keyword evidence="5" id="KW-0812">Transmembrane</keyword>
<keyword evidence="2" id="KW-0648">Protein biosynthesis</keyword>
<dbReference type="Gene3D" id="3.90.960.10">
    <property type="entry name" value="YbaK/aminoacyl-tRNA synthetase-associated domain"/>
    <property type="match status" value="1"/>
</dbReference>
<dbReference type="InterPro" id="IPR004369">
    <property type="entry name" value="Prolyl-tRNA_editing_YbaK/EbsC"/>
</dbReference>
<organism evidence="7 8">
    <name type="scientific">Barrientosiimonas endolithica</name>
    <dbReference type="NCBI Taxonomy" id="1535208"/>
    <lineage>
        <taxon>Bacteria</taxon>
        <taxon>Bacillati</taxon>
        <taxon>Actinomycetota</taxon>
        <taxon>Actinomycetes</taxon>
        <taxon>Micrococcales</taxon>
        <taxon>Dermacoccaceae</taxon>
        <taxon>Barrientosiimonas</taxon>
    </lineage>
</organism>
<evidence type="ECO:0000259" key="6">
    <source>
        <dbReference type="Pfam" id="PF04073"/>
    </source>
</evidence>
<accession>A0ABM8HAJ6</accession>
<evidence type="ECO:0000313" key="8">
    <source>
        <dbReference type="Proteomes" id="UP001321421"/>
    </source>
</evidence>
<proteinExistence type="inferred from homology"/>
<comment type="similarity">
    <text evidence="1">Belongs to the prolyl-tRNA editing family. YbaK/EbsC subfamily.</text>
</comment>
<evidence type="ECO:0000256" key="5">
    <source>
        <dbReference type="SAM" id="Phobius"/>
    </source>
</evidence>
<feature type="transmembrane region" description="Helical" evidence="5">
    <location>
        <begin position="12"/>
        <end position="38"/>
    </location>
</feature>
<dbReference type="PANTHER" id="PTHR30411">
    <property type="entry name" value="CYTOPLASMIC PROTEIN"/>
    <property type="match status" value="1"/>
</dbReference>
<dbReference type="InterPro" id="IPR007214">
    <property type="entry name" value="YbaK/aa-tRNA-synth-assoc-dom"/>
</dbReference>
<keyword evidence="5" id="KW-0472">Membrane</keyword>
<keyword evidence="3" id="KW-0456">Lyase</keyword>
<dbReference type="EMBL" id="AP027735">
    <property type="protein sequence ID" value="BDZ57953.1"/>
    <property type="molecule type" value="Genomic_DNA"/>
</dbReference>
<keyword evidence="5" id="KW-1133">Transmembrane helix</keyword>
<dbReference type="InterPro" id="IPR036754">
    <property type="entry name" value="YbaK/aa-tRNA-synt-asso_dom_sf"/>
</dbReference>
<dbReference type="Proteomes" id="UP001321421">
    <property type="component" value="Chromosome"/>
</dbReference>
<reference evidence="8" key="1">
    <citation type="journal article" date="2019" name="Int. J. Syst. Evol. Microbiol.">
        <title>The Global Catalogue of Microorganisms (GCM) 10K type strain sequencing project: providing services to taxonomists for standard genome sequencing and annotation.</title>
        <authorList>
            <consortium name="The Broad Institute Genomics Platform"/>
            <consortium name="The Broad Institute Genome Sequencing Center for Infectious Disease"/>
            <person name="Wu L."/>
            <person name="Ma J."/>
        </authorList>
    </citation>
    <scope>NUCLEOTIDE SEQUENCE [LARGE SCALE GENOMIC DNA]</scope>
    <source>
        <strain evidence="8">NBRC 110608</strain>
    </source>
</reference>
<dbReference type="PANTHER" id="PTHR30411:SF0">
    <property type="entry name" value="CYS-TRNA(PRO)_CYS-TRNA(CYS) DEACYLASE YBAK"/>
    <property type="match status" value="1"/>
</dbReference>
<evidence type="ECO:0000256" key="2">
    <source>
        <dbReference type="ARBA" id="ARBA00022917"/>
    </source>
</evidence>
<dbReference type="CDD" id="cd00002">
    <property type="entry name" value="YbaK_deacylase"/>
    <property type="match status" value="1"/>
</dbReference>
<evidence type="ECO:0000256" key="1">
    <source>
        <dbReference type="ARBA" id="ARBA00009798"/>
    </source>
</evidence>
<keyword evidence="8" id="KW-1185">Reference proteome</keyword>
<protein>
    <recommendedName>
        <fullName evidence="6">YbaK/aminoacyl-tRNA synthetase-associated domain-containing protein</fullName>
    </recommendedName>
</protein>
<dbReference type="NCBIfam" id="TIGR00011">
    <property type="entry name" value="YbaK_EbsC"/>
    <property type="match status" value="1"/>
</dbReference>
<evidence type="ECO:0000256" key="4">
    <source>
        <dbReference type="SAM" id="MobiDB-lite"/>
    </source>
</evidence>
<feature type="compositionally biased region" description="Low complexity" evidence="4">
    <location>
        <begin position="67"/>
        <end position="79"/>
    </location>
</feature>
<dbReference type="Pfam" id="PF04073">
    <property type="entry name" value="tRNA_edit"/>
    <property type="match status" value="1"/>
</dbReference>
<dbReference type="SUPFAM" id="SSF55826">
    <property type="entry name" value="YbaK/ProRS associated domain"/>
    <property type="match status" value="1"/>
</dbReference>
<gene>
    <name evidence="7" type="ORF">GCM10025872_16100</name>
</gene>
<evidence type="ECO:0000313" key="7">
    <source>
        <dbReference type="EMBL" id="BDZ57953.1"/>
    </source>
</evidence>
<feature type="domain" description="YbaK/aminoacyl-tRNA synthetase-associated" evidence="6">
    <location>
        <begin position="168"/>
        <end position="280"/>
    </location>
</feature>
<name>A0ABM8HAJ6_9MICO</name>